<dbReference type="AlphaFoldDB" id="A0A0C1M7M7"/>
<keyword evidence="1" id="KW-1133">Transmembrane helix</keyword>
<dbReference type="KEGG" id="lfv:LF543_06825"/>
<sequence length="62" mass="7024">MQKIKLKELQQDIKSRFDEEKKYVVDASDTKSSGKVIMIIVSVIMVFVVIISLVYSFITLAG</sequence>
<gene>
    <name evidence="3" type="ORF">LF543_06825</name>
    <name evidence="2" type="ORF">LfDm3_0403</name>
</gene>
<feature type="transmembrane region" description="Helical" evidence="1">
    <location>
        <begin position="36"/>
        <end position="58"/>
    </location>
</feature>
<evidence type="ECO:0000313" key="5">
    <source>
        <dbReference type="Proteomes" id="UP000327194"/>
    </source>
</evidence>
<protein>
    <submittedName>
        <fullName evidence="2">Uncharacterized protein</fullName>
    </submittedName>
</protein>
<proteinExistence type="predicted"/>
<keyword evidence="4" id="KW-1185">Reference proteome</keyword>
<dbReference type="Proteomes" id="UP000327194">
    <property type="component" value="Chromosome"/>
</dbReference>
<dbReference type="GeneID" id="74913089"/>
<keyword evidence="1" id="KW-0472">Membrane</keyword>
<evidence type="ECO:0000256" key="1">
    <source>
        <dbReference type="SAM" id="Phobius"/>
    </source>
</evidence>
<dbReference type="RefSeq" id="WP_010022144.1">
    <property type="nucleotide sequence ID" value="NZ_AZDS01000002.1"/>
</dbReference>
<organism evidence="2 4">
    <name type="scientific">Fructilactobacillus fructivorans</name>
    <dbReference type="NCBI Taxonomy" id="1614"/>
    <lineage>
        <taxon>Bacteria</taxon>
        <taxon>Bacillati</taxon>
        <taxon>Bacillota</taxon>
        <taxon>Bacilli</taxon>
        <taxon>Lactobacillales</taxon>
        <taxon>Lactobacillaceae</taxon>
        <taxon>Fructilactobacillus</taxon>
    </lineage>
</organism>
<dbReference type="PATRIC" id="fig|1614.10.peg.899"/>
<keyword evidence="1" id="KW-0812">Transmembrane</keyword>
<evidence type="ECO:0000313" key="2">
    <source>
        <dbReference type="EMBL" id="KID42474.1"/>
    </source>
</evidence>
<accession>A0A0C1M7M7</accession>
<reference evidence="3 5" key="2">
    <citation type="submission" date="2019-10" db="EMBL/GenBank/DDBJ databases">
        <title>Genome sequencing of Lactobacillus fructivorans.</title>
        <authorList>
            <person name="Kim K."/>
        </authorList>
    </citation>
    <scope>NUCLEOTIDE SEQUENCE [LARGE SCALE GENOMIC DNA]</scope>
    <source>
        <strain evidence="3 5">LF543</strain>
    </source>
</reference>
<dbReference type="EMBL" id="JOJZ01000009">
    <property type="protein sequence ID" value="KID42474.1"/>
    <property type="molecule type" value="Genomic_DNA"/>
</dbReference>
<evidence type="ECO:0000313" key="4">
    <source>
        <dbReference type="Proteomes" id="UP000031397"/>
    </source>
</evidence>
<dbReference type="Proteomes" id="UP000031397">
    <property type="component" value="Unassembled WGS sequence"/>
</dbReference>
<name>A0A0C1M7M7_9LACO</name>
<reference evidence="2 4" key="1">
    <citation type="submission" date="2014-06" db="EMBL/GenBank/DDBJ databases">
        <title>Functional and comparative genomic analyses of the Drosophila gut microbiota identify candidate symbiosis factors.</title>
        <authorList>
            <person name="Newell P.D."/>
            <person name="Chaston J.M."/>
            <person name="Douglas A.E."/>
        </authorList>
    </citation>
    <scope>NUCLEOTIDE SEQUENCE [LARGE SCALE GENOMIC DNA]</scope>
    <source>
        <strain evidence="2 4">DmCS_002</strain>
    </source>
</reference>
<evidence type="ECO:0000313" key="3">
    <source>
        <dbReference type="EMBL" id="QFX93261.1"/>
    </source>
</evidence>
<dbReference type="EMBL" id="CP045562">
    <property type="protein sequence ID" value="QFX93261.1"/>
    <property type="molecule type" value="Genomic_DNA"/>
</dbReference>